<feature type="compositionally biased region" description="Polar residues" evidence="5">
    <location>
        <begin position="1477"/>
        <end position="1490"/>
    </location>
</feature>
<feature type="disulfide bond" evidence="4">
    <location>
        <begin position="628"/>
        <end position="655"/>
    </location>
</feature>
<dbReference type="SMART" id="SM00032">
    <property type="entry name" value="CCP"/>
    <property type="match status" value="13"/>
</dbReference>
<feature type="region of interest" description="Disordered" evidence="5">
    <location>
        <begin position="1095"/>
        <end position="1291"/>
    </location>
</feature>
<feature type="disulfide bond" evidence="4">
    <location>
        <begin position="570"/>
        <end position="597"/>
    </location>
</feature>
<feature type="disulfide bond" evidence="4">
    <location>
        <begin position="1034"/>
        <end position="1061"/>
    </location>
</feature>
<organism evidence="10 11">
    <name type="scientific">Patiria miniata</name>
    <name type="common">Bat star</name>
    <name type="synonym">Asterina miniata</name>
    <dbReference type="NCBI Taxonomy" id="46514"/>
    <lineage>
        <taxon>Eukaryota</taxon>
        <taxon>Metazoa</taxon>
        <taxon>Echinodermata</taxon>
        <taxon>Eleutherozoa</taxon>
        <taxon>Asterozoa</taxon>
        <taxon>Asteroidea</taxon>
        <taxon>Valvatacea</taxon>
        <taxon>Valvatida</taxon>
        <taxon>Asterinidae</taxon>
        <taxon>Patiria</taxon>
    </lineage>
</organism>
<feature type="disulfide bond" evidence="4">
    <location>
        <begin position="456"/>
        <end position="483"/>
    </location>
</feature>
<keyword evidence="6" id="KW-0812">Transmembrane</keyword>
<feature type="disulfide bond" evidence="4">
    <location>
        <begin position="122"/>
        <end position="149"/>
    </location>
</feature>
<feature type="domain" description="C-type lectin" evidence="8">
    <location>
        <begin position="160"/>
        <end position="283"/>
    </location>
</feature>
<dbReference type="SUPFAM" id="SSF57535">
    <property type="entry name" value="Complement control module/SCR domain"/>
    <property type="match status" value="13"/>
</dbReference>
<dbReference type="InterPro" id="IPR016187">
    <property type="entry name" value="CTDL_fold"/>
</dbReference>
<dbReference type="InterPro" id="IPR016186">
    <property type="entry name" value="C-type_lectin-like/link_sf"/>
</dbReference>
<dbReference type="Pfam" id="PF00059">
    <property type="entry name" value="Lectin_C"/>
    <property type="match status" value="2"/>
</dbReference>
<evidence type="ECO:0000259" key="8">
    <source>
        <dbReference type="PROSITE" id="PS50041"/>
    </source>
</evidence>
<dbReference type="CDD" id="cd00033">
    <property type="entry name" value="CCP"/>
    <property type="match status" value="13"/>
</dbReference>
<dbReference type="InterPro" id="IPR035976">
    <property type="entry name" value="Sushi/SCR/CCP_sf"/>
</dbReference>
<dbReference type="InterPro" id="IPR000436">
    <property type="entry name" value="Sushi_SCR_CCP_dom"/>
</dbReference>
<evidence type="ECO:0000256" key="1">
    <source>
        <dbReference type="ARBA" id="ARBA00022729"/>
    </source>
</evidence>
<keyword evidence="4" id="KW-0768">Sushi</keyword>
<feature type="domain" description="Sushi" evidence="9">
    <location>
        <begin position="542"/>
        <end position="599"/>
    </location>
</feature>
<evidence type="ECO:0000259" key="9">
    <source>
        <dbReference type="PROSITE" id="PS50923"/>
    </source>
</evidence>
<dbReference type="OMA" id="WIRVECK"/>
<dbReference type="OrthoDB" id="6084293at2759"/>
<feature type="domain" description="Sushi" evidence="9">
    <location>
        <begin position="658"/>
        <end position="715"/>
    </location>
</feature>
<feature type="compositionally biased region" description="Polar residues" evidence="5">
    <location>
        <begin position="1505"/>
        <end position="1514"/>
    </location>
</feature>
<feature type="domain" description="Sushi" evidence="9">
    <location>
        <begin position="774"/>
        <end position="831"/>
    </location>
</feature>
<accession>A0A914A2H9</accession>
<evidence type="ECO:0000313" key="11">
    <source>
        <dbReference type="Proteomes" id="UP000887568"/>
    </source>
</evidence>
<dbReference type="CDD" id="cd00037">
    <property type="entry name" value="CLECT"/>
    <property type="match status" value="2"/>
</dbReference>
<feature type="signal peptide" evidence="7">
    <location>
        <begin position="1"/>
        <end position="26"/>
    </location>
</feature>
<evidence type="ECO:0000256" key="2">
    <source>
        <dbReference type="ARBA" id="ARBA00022737"/>
    </source>
</evidence>
<protein>
    <submittedName>
        <fullName evidence="10">Uncharacterized protein</fullName>
    </submittedName>
</protein>
<evidence type="ECO:0000256" key="4">
    <source>
        <dbReference type="PROSITE-ProRule" id="PRU00302"/>
    </source>
</evidence>
<dbReference type="PROSITE" id="PS50923">
    <property type="entry name" value="SUSHI"/>
    <property type="match status" value="12"/>
</dbReference>
<keyword evidence="6" id="KW-0472">Membrane</keyword>
<feature type="disulfide bond" evidence="4">
    <location>
        <begin position="976"/>
        <end position="1003"/>
    </location>
</feature>
<feature type="domain" description="Sushi" evidence="9">
    <location>
        <begin position="91"/>
        <end position="151"/>
    </location>
</feature>
<feature type="compositionally biased region" description="Basic residues" evidence="5">
    <location>
        <begin position="1491"/>
        <end position="1502"/>
    </location>
</feature>
<evidence type="ECO:0000256" key="7">
    <source>
        <dbReference type="SAM" id="SignalP"/>
    </source>
</evidence>
<proteinExistence type="predicted"/>
<feature type="region of interest" description="Disordered" evidence="5">
    <location>
        <begin position="1438"/>
        <end position="1514"/>
    </location>
</feature>
<dbReference type="Pfam" id="PF00084">
    <property type="entry name" value="Sushi"/>
    <property type="match status" value="13"/>
</dbReference>
<dbReference type="SUPFAM" id="SSF56436">
    <property type="entry name" value="C-type lectin-like"/>
    <property type="match status" value="2"/>
</dbReference>
<dbReference type="GeneID" id="119729306"/>
<feature type="chain" id="PRO_5036926469" evidence="7">
    <location>
        <begin position="27"/>
        <end position="1530"/>
    </location>
</feature>
<feature type="disulfide bond" evidence="4">
    <location>
        <begin position="744"/>
        <end position="771"/>
    </location>
</feature>
<feature type="disulfide bond" evidence="4">
    <location>
        <begin position="918"/>
        <end position="945"/>
    </location>
</feature>
<comment type="caution">
    <text evidence="4">Lacks conserved residue(s) required for the propagation of feature annotation.</text>
</comment>
<feature type="compositionally biased region" description="Low complexity" evidence="5">
    <location>
        <begin position="1315"/>
        <end position="1330"/>
    </location>
</feature>
<keyword evidence="3 4" id="KW-1015">Disulfide bond</keyword>
<evidence type="ECO:0000256" key="6">
    <source>
        <dbReference type="SAM" id="Phobius"/>
    </source>
</evidence>
<dbReference type="PANTHER" id="PTHR45656">
    <property type="entry name" value="PROTEIN CBR-CLEC-78"/>
    <property type="match status" value="1"/>
</dbReference>
<evidence type="ECO:0000313" key="10">
    <source>
        <dbReference type="EnsemblMetazoa" id="XP_038057855.1"/>
    </source>
</evidence>
<evidence type="ECO:0000256" key="5">
    <source>
        <dbReference type="SAM" id="MobiDB-lite"/>
    </source>
</evidence>
<keyword evidence="2" id="KW-0677">Repeat</keyword>
<feature type="domain" description="Sushi" evidence="9">
    <location>
        <begin position="832"/>
        <end position="889"/>
    </location>
</feature>
<feature type="domain" description="Sushi" evidence="9">
    <location>
        <begin position="600"/>
        <end position="657"/>
    </location>
</feature>
<dbReference type="EnsemblMetazoa" id="XM_038201927.1">
    <property type="protein sequence ID" value="XP_038057855.1"/>
    <property type="gene ID" value="LOC119729306"/>
</dbReference>
<feature type="domain" description="Sushi" evidence="9">
    <location>
        <begin position="486"/>
        <end position="541"/>
    </location>
</feature>
<keyword evidence="6" id="KW-1133">Transmembrane helix</keyword>
<feature type="domain" description="Sushi" evidence="9">
    <location>
        <begin position="716"/>
        <end position="773"/>
    </location>
</feature>
<dbReference type="SMART" id="SM00034">
    <property type="entry name" value="CLECT"/>
    <property type="match status" value="2"/>
</dbReference>
<dbReference type="PANTHER" id="PTHR45656:SF2">
    <property type="entry name" value="SEIZURE 6-LIKE PROTEIN 2"/>
    <property type="match status" value="1"/>
</dbReference>
<feature type="transmembrane region" description="Helical" evidence="6">
    <location>
        <begin position="1384"/>
        <end position="1407"/>
    </location>
</feature>
<feature type="disulfide bond" evidence="4">
    <location>
        <begin position="686"/>
        <end position="713"/>
    </location>
</feature>
<feature type="domain" description="Sushi" evidence="9">
    <location>
        <begin position="428"/>
        <end position="485"/>
    </location>
</feature>
<feature type="compositionally biased region" description="Low complexity" evidence="5">
    <location>
        <begin position="1098"/>
        <end position="1282"/>
    </location>
</feature>
<reference evidence="10" key="1">
    <citation type="submission" date="2022-11" db="UniProtKB">
        <authorList>
            <consortium name="EnsemblMetazoa"/>
        </authorList>
    </citation>
    <scope>IDENTIFICATION</scope>
</reference>
<dbReference type="Proteomes" id="UP000887568">
    <property type="component" value="Unplaced"/>
</dbReference>
<name>A0A914A2H9_PATMI</name>
<dbReference type="InterPro" id="IPR051277">
    <property type="entry name" value="SEZ6_CSMD_C4BPB_Regulators"/>
</dbReference>
<dbReference type="InterPro" id="IPR001304">
    <property type="entry name" value="C-type_lectin-like"/>
</dbReference>
<feature type="domain" description="Sushi" evidence="9">
    <location>
        <begin position="1006"/>
        <end position="1063"/>
    </location>
</feature>
<dbReference type="Gene3D" id="3.10.100.10">
    <property type="entry name" value="Mannose-Binding Protein A, subunit A"/>
    <property type="match status" value="2"/>
</dbReference>
<dbReference type="Gene3D" id="2.10.70.10">
    <property type="entry name" value="Complement Module, domain 1"/>
    <property type="match status" value="13"/>
</dbReference>
<dbReference type="PROSITE" id="PS50041">
    <property type="entry name" value="C_TYPE_LECTIN_2"/>
    <property type="match status" value="2"/>
</dbReference>
<sequence>MPSQSKSVLACLVVMVLAFLTLKCQSSSASACTSIPTFSNATCTLLDLSTEVYAVCSCDPGYEPEGPASVAVLRCNDTDSWEGDGPACTLIECPDPIVPAWSSLDGPTIAGYYPGSTVSYTCQASYAAVGNSTQTCQADGTWSGLDLYCRPSCPTGGLPNENHCYFIKEDLFHDWDNARLACESDGYALAKVESASQQDFLKTELHARGSALEYWIGGHEARPWVWEHSKKFPEFLPWAPGEPNNQGGEDCLQLSSYSDSSGTPHNYRWNDQSCDDLSYAICQFASPCPISALAAYNQYDYDSHCLVFVDALMSWYSARDDCSLQGGWLVEVVNQATQEFLVETLLRDFSSGVLSHWWIGAIINNTVTERAWRWTDDVLITNLFWKPNEPNGLDQSCISMLSLDDFEWDDQYCYHLLYRVCRYDLQNTTCGDPGWPLHGQRSGNSSNTNGVVQYTCDEGYQLKGPGSRVCLASGDWSGEEPSCNIISCSDPIIPNSNVTVLSSEFRGVAILSCAEGYKVEGDPVIQCGSNASWIPTTNCTIITCGEPAIIPNGNATVLSYEYQGTAMLSCEEGYEMEGESNISCLSNTSWSSTNFTCNVVHCGEPPTIPNANVSVLSYDYQGAAILSCADGYEMEGMDTIFCLSNASWSSTNFTCNIISCGEPPTIPNGNVTVLSYEYQGTTILSCAEGYEMEGESNISCLSNSTWSSTDFTCNIVRCGEPPTIPNANVSVLSYEYQGAAILSCEEGYEMEGSNAIFCMSNASWSSTNFTCNIISCGKPPTIPNGNVTVLSYEYQGVATFSCAEGYEMEGESSISCLSNTSWSSTNFTCNIVYCGEPPTIPNADVSVMSYEYLGAAILSCAEGYEMEGMDTIVCLSKASWSSTNFTCNIVSCGKPPTIPNGNITVLSHEYQGVAIFSCAEGYEMEGESNISCLSNSTWSSTNFTCNIVNCSGPPAIPNGNVTVVSYEYQGAAILSCANGYEMEGMDTIFCLSNALWSSTNFTCNIISCGEPPTILNGNTTVVSYEYQGAAILSCAEGYEVEGEDVIFCLSNGSWSSVNSTCKMLATTESFLLPSTMGDTTTQIMWTAAGGDPTTLSQATVSKSTTTSFVSTTEESTTAESTTADSTTVDSTTVDSTTADSTTVDSTTADSTTAKSTTADSTTAESTTADSTTSHSTTADSTTVDSTTVDSTIADSTTAKSTTADSTKAESTTADSTTAESTTADSTTAHSTTAESTTAHSTTTNSSTTDFTTTAESTTFESTTDESTTVESTTSEMTTVATSPQTTQPQSSIRATPLTFIHTSPTDNQQVLTHGSTSSTNSENPSTPDSTDIASTTALVDSTKSQTTPRVTSSTVTYFSSSTSLSTTEADKKPTSAPLTDFETFMLIIVICLPTFLILFASVVYLVFVCKNKRSGKKIHPMETDEMMSQLSADVMKNPQSQEDHQSARTVLQTEGAVSRSVRPPTGGALPEVRFSRSHLSNDGSSVASSRIKSKTNSARRGRSGTVKTAWSEESSLPVSKASKAYVEDFV</sequence>
<feature type="disulfide bond" evidence="4">
    <location>
        <begin position="93"/>
        <end position="136"/>
    </location>
</feature>
<feature type="disulfide bond" evidence="4">
    <location>
        <begin position="802"/>
        <end position="829"/>
    </location>
</feature>
<feature type="domain" description="Sushi" evidence="9">
    <location>
        <begin position="890"/>
        <end position="947"/>
    </location>
</feature>
<feature type="domain" description="Sushi" evidence="9">
    <location>
        <begin position="948"/>
        <end position="1005"/>
    </location>
</feature>
<keyword evidence="11" id="KW-1185">Reference proteome</keyword>
<feature type="disulfide bond" evidence="4">
    <location>
        <begin position="860"/>
        <end position="887"/>
    </location>
</feature>
<feature type="region of interest" description="Disordered" evidence="5">
    <location>
        <begin position="1307"/>
        <end position="1332"/>
    </location>
</feature>
<feature type="domain" description="C-type lectin" evidence="8">
    <location>
        <begin position="301"/>
        <end position="422"/>
    </location>
</feature>
<keyword evidence="1 7" id="KW-0732">Signal</keyword>
<dbReference type="RefSeq" id="XP_038057855.1">
    <property type="nucleotide sequence ID" value="XM_038201927.1"/>
</dbReference>
<evidence type="ECO:0000256" key="3">
    <source>
        <dbReference type="ARBA" id="ARBA00023157"/>
    </source>
</evidence>